<dbReference type="GO" id="GO:0016471">
    <property type="term" value="C:vacuolar proton-transporting V-type ATPase complex"/>
    <property type="evidence" value="ECO:0007669"/>
    <property type="project" value="TreeGrafter"/>
</dbReference>
<feature type="transmembrane region" description="Helical" evidence="9">
    <location>
        <begin position="464"/>
        <end position="481"/>
    </location>
</feature>
<evidence type="ECO:0000256" key="2">
    <source>
        <dbReference type="ARBA" id="ARBA00009904"/>
    </source>
</evidence>
<dbReference type="GO" id="GO:0007035">
    <property type="term" value="P:vacuolar acidification"/>
    <property type="evidence" value="ECO:0007669"/>
    <property type="project" value="TreeGrafter"/>
</dbReference>
<dbReference type="PANTHER" id="PTHR11629:SF63">
    <property type="entry name" value="V-TYPE PROTON ATPASE SUBUNIT A"/>
    <property type="match status" value="1"/>
</dbReference>
<keyword evidence="4 9" id="KW-0812">Transmembrane</keyword>
<keyword evidence="6" id="KW-0406">Ion transport</keyword>
<feature type="transmembrane region" description="Helical" evidence="9">
    <location>
        <begin position="402"/>
        <end position="424"/>
    </location>
</feature>
<evidence type="ECO:0000313" key="10">
    <source>
        <dbReference type="EMBL" id="HIZ14898.1"/>
    </source>
</evidence>
<feature type="transmembrane region" description="Helical" evidence="9">
    <location>
        <begin position="436"/>
        <end position="458"/>
    </location>
</feature>
<evidence type="ECO:0000256" key="5">
    <source>
        <dbReference type="ARBA" id="ARBA00022989"/>
    </source>
</evidence>
<comment type="similarity">
    <text evidence="2">Belongs to the V-ATPase 116 kDa subunit family.</text>
</comment>
<dbReference type="Proteomes" id="UP000824014">
    <property type="component" value="Unassembled WGS sequence"/>
</dbReference>
<evidence type="ECO:0000256" key="4">
    <source>
        <dbReference type="ARBA" id="ARBA00022692"/>
    </source>
</evidence>
<accession>A0A9D2DDF3</accession>
<feature type="transmembrane region" description="Helical" evidence="9">
    <location>
        <begin position="516"/>
        <end position="536"/>
    </location>
</feature>
<feature type="transmembrane region" description="Helical" evidence="9">
    <location>
        <begin position="361"/>
        <end position="382"/>
    </location>
</feature>
<gene>
    <name evidence="10" type="ORF">H9816_03165</name>
</gene>
<dbReference type="EMBL" id="DXCC01000008">
    <property type="protein sequence ID" value="HIZ14898.1"/>
    <property type="molecule type" value="Genomic_DNA"/>
</dbReference>
<evidence type="ECO:0000256" key="7">
    <source>
        <dbReference type="ARBA" id="ARBA00023136"/>
    </source>
</evidence>
<dbReference type="GO" id="GO:0046961">
    <property type="term" value="F:proton-transporting ATPase activity, rotational mechanism"/>
    <property type="evidence" value="ECO:0007669"/>
    <property type="project" value="InterPro"/>
</dbReference>
<protein>
    <submittedName>
        <fullName evidence="10">V-type ATP synthase subunit I</fullName>
    </submittedName>
</protein>
<comment type="subcellular location">
    <subcellularLocation>
        <location evidence="1">Membrane</location>
        <topology evidence="1">Multi-pass membrane protein</topology>
    </subcellularLocation>
</comment>
<name>A0A9D2DDF3_9BACT</name>
<dbReference type="GO" id="GO:0033179">
    <property type="term" value="C:proton-transporting V-type ATPase, V0 domain"/>
    <property type="evidence" value="ECO:0007669"/>
    <property type="project" value="InterPro"/>
</dbReference>
<keyword evidence="7 9" id="KW-0472">Membrane</keyword>
<evidence type="ECO:0000256" key="9">
    <source>
        <dbReference type="SAM" id="Phobius"/>
    </source>
</evidence>
<keyword evidence="8" id="KW-0175">Coiled coil</keyword>
<dbReference type="PANTHER" id="PTHR11629">
    <property type="entry name" value="VACUOLAR PROTON ATPASES"/>
    <property type="match status" value="1"/>
</dbReference>
<evidence type="ECO:0000313" key="11">
    <source>
        <dbReference type="Proteomes" id="UP000824014"/>
    </source>
</evidence>
<sequence>MIVKMSKYTFVLYHERQKEFLESLQELGLVDVTATGWEADDRQREMLSELERYRAAEVHFKELGQEKDFRPGEPFADGREAFEHYRKATETMEELRGRMDKLRKEADELAVWGDFSPETVHRLAENGIRLRFFGAYNNEYAAIEAACAGRVPIQAISSTGGRTYFVLVQQAEGEELPFDAQEYKMPETTAAARRNDLAALQEQYDACRAEVARAYASREQIAAEEGRLKERFDLSRAVSSGERAAENTLVVLEGWAKEETSAQVDALLERYPDVVYFKEKPAPEDDPPVELKNNRFANPFEIIGAFYSLPKYGTLDLTAYFGPFYMLFFGFCLGDAGYGLVLALAGLFLLRKRNMHQVAMLTLLCGGAATVFGFLTGSFFGVQLGGLKAFQGIKDVFLSTDTLFTLSLALGGIQIAFALILKVVNITMQQGFKYSLGTLGWLLILIGGAGWALLPGLGVTGIPVYVYYAILGVGAVCMLLLNNPERNVLVNFGAGLYDTYNNVTGLLGDMLSYIRLFALCLSGGTLALVFNDLAFGLTADLPIVARQLAALVILLFGHGINLFMSVLGALVHPMRLTFVEFYKNAGFESTMRAFEPLKKYDK</sequence>
<dbReference type="InterPro" id="IPR002490">
    <property type="entry name" value="V-ATPase_116kDa_su"/>
</dbReference>
<evidence type="ECO:0000256" key="1">
    <source>
        <dbReference type="ARBA" id="ARBA00004141"/>
    </source>
</evidence>
<organism evidence="10 11">
    <name type="scientific">Candidatus Tidjanibacter faecipullorum</name>
    <dbReference type="NCBI Taxonomy" id="2838766"/>
    <lineage>
        <taxon>Bacteria</taxon>
        <taxon>Pseudomonadati</taxon>
        <taxon>Bacteroidota</taxon>
        <taxon>Bacteroidia</taxon>
        <taxon>Bacteroidales</taxon>
        <taxon>Rikenellaceae</taxon>
        <taxon>Tidjanibacter</taxon>
    </lineage>
</organism>
<evidence type="ECO:0000256" key="3">
    <source>
        <dbReference type="ARBA" id="ARBA00022448"/>
    </source>
</evidence>
<feature type="transmembrane region" description="Helical" evidence="9">
    <location>
        <begin position="548"/>
        <end position="571"/>
    </location>
</feature>
<comment type="caution">
    <text evidence="10">The sequence shown here is derived from an EMBL/GenBank/DDBJ whole genome shotgun (WGS) entry which is preliminary data.</text>
</comment>
<dbReference type="GO" id="GO:0051117">
    <property type="term" value="F:ATPase binding"/>
    <property type="evidence" value="ECO:0007669"/>
    <property type="project" value="TreeGrafter"/>
</dbReference>
<keyword evidence="3" id="KW-0813">Transport</keyword>
<feature type="transmembrane region" description="Helical" evidence="9">
    <location>
        <begin position="324"/>
        <end position="349"/>
    </location>
</feature>
<evidence type="ECO:0000256" key="6">
    <source>
        <dbReference type="ARBA" id="ARBA00023065"/>
    </source>
</evidence>
<feature type="coiled-coil region" evidence="8">
    <location>
        <begin position="190"/>
        <end position="217"/>
    </location>
</feature>
<reference evidence="10" key="2">
    <citation type="submission" date="2021-04" db="EMBL/GenBank/DDBJ databases">
        <authorList>
            <person name="Gilroy R."/>
        </authorList>
    </citation>
    <scope>NUCLEOTIDE SEQUENCE</scope>
    <source>
        <strain evidence="10">ChiHjej11B10-19426</strain>
    </source>
</reference>
<keyword evidence="5 9" id="KW-1133">Transmembrane helix</keyword>
<reference evidence="10" key="1">
    <citation type="journal article" date="2021" name="PeerJ">
        <title>Extensive microbial diversity within the chicken gut microbiome revealed by metagenomics and culture.</title>
        <authorList>
            <person name="Gilroy R."/>
            <person name="Ravi A."/>
            <person name="Getino M."/>
            <person name="Pursley I."/>
            <person name="Horton D.L."/>
            <person name="Alikhan N.F."/>
            <person name="Baker D."/>
            <person name="Gharbi K."/>
            <person name="Hall N."/>
            <person name="Watson M."/>
            <person name="Adriaenssens E.M."/>
            <person name="Foster-Nyarko E."/>
            <person name="Jarju S."/>
            <person name="Secka A."/>
            <person name="Antonio M."/>
            <person name="Oren A."/>
            <person name="Chaudhuri R.R."/>
            <person name="La Ragione R."/>
            <person name="Hildebrand F."/>
            <person name="Pallen M.J."/>
        </authorList>
    </citation>
    <scope>NUCLEOTIDE SEQUENCE</scope>
    <source>
        <strain evidence="10">ChiHjej11B10-19426</strain>
    </source>
</reference>
<evidence type="ECO:0000256" key="8">
    <source>
        <dbReference type="SAM" id="Coils"/>
    </source>
</evidence>
<proteinExistence type="inferred from homology"/>
<dbReference type="AlphaFoldDB" id="A0A9D2DDF3"/>